<dbReference type="InterPro" id="IPR015807">
    <property type="entry name" value="His-tRNA-ligase"/>
</dbReference>
<reference evidence="8 9" key="1">
    <citation type="journal article" date="2013" name="Curr. Biol.">
        <title>The Genome of the Foraminiferan Reticulomyxa filosa.</title>
        <authorList>
            <person name="Glockner G."/>
            <person name="Hulsmann N."/>
            <person name="Schleicher M."/>
            <person name="Noegel A.A."/>
            <person name="Eichinger L."/>
            <person name="Gallinger C."/>
            <person name="Pawlowski J."/>
            <person name="Sierra R."/>
            <person name="Euteneuer U."/>
            <person name="Pillet L."/>
            <person name="Moustafa A."/>
            <person name="Platzer M."/>
            <person name="Groth M."/>
            <person name="Szafranski K."/>
            <person name="Schliwa M."/>
        </authorList>
    </citation>
    <scope>NUCLEOTIDE SEQUENCE [LARGE SCALE GENOMIC DNA]</scope>
</reference>
<comment type="similarity">
    <text evidence="1">Belongs to the class-II aminoacyl-tRNA synthetase family.</text>
</comment>
<evidence type="ECO:0000259" key="7">
    <source>
        <dbReference type="PROSITE" id="PS50862"/>
    </source>
</evidence>
<evidence type="ECO:0000256" key="4">
    <source>
        <dbReference type="ARBA" id="ARBA00022840"/>
    </source>
</evidence>
<dbReference type="GO" id="GO:0005739">
    <property type="term" value="C:mitochondrion"/>
    <property type="evidence" value="ECO:0007669"/>
    <property type="project" value="TreeGrafter"/>
</dbReference>
<dbReference type="EMBL" id="ASPP01000312">
    <property type="protein sequence ID" value="ETO36768.1"/>
    <property type="molecule type" value="Genomic_DNA"/>
</dbReference>
<dbReference type="InterPro" id="IPR041715">
    <property type="entry name" value="HisRS-like_core"/>
</dbReference>
<keyword evidence="9" id="KW-1185">Reference proteome</keyword>
<dbReference type="GO" id="GO:0003723">
    <property type="term" value="F:RNA binding"/>
    <property type="evidence" value="ECO:0007669"/>
    <property type="project" value="TreeGrafter"/>
</dbReference>
<dbReference type="GO" id="GO:0005524">
    <property type="term" value="F:ATP binding"/>
    <property type="evidence" value="ECO:0007669"/>
    <property type="project" value="UniProtKB-KW"/>
</dbReference>
<gene>
    <name evidence="8" type="ORF">RFI_00293</name>
</gene>
<dbReference type="InterPro" id="IPR045864">
    <property type="entry name" value="aa-tRNA-synth_II/BPL/LPL"/>
</dbReference>
<accession>X6PF83</accession>
<keyword evidence="3" id="KW-0547">Nucleotide-binding</keyword>
<evidence type="ECO:0000256" key="6">
    <source>
        <dbReference type="ARBA" id="ARBA00047639"/>
    </source>
</evidence>
<dbReference type="Proteomes" id="UP000023152">
    <property type="component" value="Unassembled WGS sequence"/>
</dbReference>
<evidence type="ECO:0000313" key="9">
    <source>
        <dbReference type="Proteomes" id="UP000023152"/>
    </source>
</evidence>
<dbReference type="CDD" id="cd00773">
    <property type="entry name" value="HisRS-like_core"/>
    <property type="match status" value="1"/>
</dbReference>
<evidence type="ECO:0000256" key="3">
    <source>
        <dbReference type="ARBA" id="ARBA00022741"/>
    </source>
</evidence>
<protein>
    <recommendedName>
        <fullName evidence="2">histidine--tRNA ligase</fullName>
        <ecNumber evidence="2">6.1.1.21</ecNumber>
    </recommendedName>
</protein>
<dbReference type="Pfam" id="PF13393">
    <property type="entry name" value="tRNA-synt_His"/>
    <property type="match status" value="1"/>
</dbReference>
<sequence>MLIKIAIKPQILAPLMYNNYFSWPFSLVIKQQNYILQFETNLMYNCCLTCGASKTLPFLELILRQRTFDVLIIQAQAFSIKQKVLQLVLYNLHTKKEKVTKKVVEEKKEAEKQEDDEYVCEDEETSIRLKTPRGTRDYNPHEQGLRNEMMAIIKRNFDNSGGQYLETPVIELRDILMNKYGEDEKLIYELQLQDGAEELCLRYDLTVPLSRYVAMNRKKIKSPFKAARMGRVYRRDQPRMTKGRLREFWQCDYDIVRTAMPSHMRDLVFDDMEVIALICQTLMDLGVEDFVIKLNNRKILDVICGVKNEQVRAISSAIDKLDKREWNQVKEEMIEKGITAECAETIYAFVQIKGKPHEVLEQLKKNKDLQAYNKIPGIVSAAIEEFELLMELLQAYHGNIYLDKVCIDMSMVRGLDYYTGIILEAVFTDPRLAEDIGSISAGGRYDKLIQGFVPSQEFPCVGASIGFERIFSYLLEKHPGRSSTSTDILVCEVSGKNESVKDILYIERLKLLEELKLRNGFSCEIMNKFKPSFRDQINYAEDREIKWLVIIGEEELANNTVNLRRLTLVGDRVIIKSKDKKTNGQKGVIIAVEQPEDNDKAFFFYIKPDDPALQKISQSKDKPNGWKLTKKEIGQVIEQNKEETISELQITGLKRSELIAFLKARLPNSLTQ</sequence>
<dbReference type="PROSITE" id="PS50862">
    <property type="entry name" value="AA_TRNA_LIGASE_II"/>
    <property type="match status" value="1"/>
</dbReference>
<dbReference type="InterPro" id="IPR004154">
    <property type="entry name" value="Anticodon-bd"/>
</dbReference>
<dbReference type="Gene3D" id="3.30.930.10">
    <property type="entry name" value="Bira Bifunctional Protein, Domain 2"/>
    <property type="match status" value="1"/>
</dbReference>
<evidence type="ECO:0000256" key="2">
    <source>
        <dbReference type="ARBA" id="ARBA00012815"/>
    </source>
</evidence>
<dbReference type="AlphaFoldDB" id="X6PF83"/>
<dbReference type="PANTHER" id="PTHR11476:SF7">
    <property type="entry name" value="HISTIDINE--TRNA LIGASE"/>
    <property type="match status" value="1"/>
</dbReference>
<organism evidence="8 9">
    <name type="scientific">Reticulomyxa filosa</name>
    <dbReference type="NCBI Taxonomy" id="46433"/>
    <lineage>
        <taxon>Eukaryota</taxon>
        <taxon>Sar</taxon>
        <taxon>Rhizaria</taxon>
        <taxon>Retaria</taxon>
        <taxon>Foraminifera</taxon>
        <taxon>Monothalamids</taxon>
        <taxon>Reticulomyxidae</taxon>
        <taxon>Reticulomyxa</taxon>
    </lineage>
</organism>
<comment type="caution">
    <text evidence="8">The sequence shown here is derived from an EMBL/GenBank/DDBJ whole genome shotgun (WGS) entry which is preliminary data.</text>
</comment>
<name>X6PF83_RETFI</name>
<dbReference type="GO" id="GO:0006427">
    <property type="term" value="P:histidyl-tRNA aminoacylation"/>
    <property type="evidence" value="ECO:0007669"/>
    <property type="project" value="InterPro"/>
</dbReference>
<dbReference type="PANTHER" id="PTHR11476">
    <property type="entry name" value="HISTIDYL-TRNA SYNTHETASE"/>
    <property type="match status" value="1"/>
</dbReference>
<dbReference type="Gene3D" id="3.40.50.800">
    <property type="entry name" value="Anticodon-binding domain"/>
    <property type="match status" value="1"/>
</dbReference>
<evidence type="ECO:0000256" key="5">
    <source>
        <dbReference type="ARBA" id="ARBA00022917"/>
    </source>
</evidence>
<keyword evidence="4" id="KW-0067">ATP-binding</keyword>
<evidence type="ECO:0000313" key="8">
    <source>
        <dbReference type="EMBL" id="ETO36768.1"/>
    </source>
</evidence>
<keyword evidence="5" id="KW-0648">Protein biosynthesis</keyword>
<dbReference type="SUPFAM" id="SSF52954">
    <property type="entry name" value="Class II aaRS ABD-related"/>
    <property type="match status" value="1"/>
</dbReference>
<proteinExistence type="inferred from homology"/>
<dbReference type="InterPro" id="IPR006195">
    <property type="entry name" value="aa-tRNA-synth_II"/>
</dbReference>
<dbReference type="InterPro" id="IPR036621">
    <property type="entry name" value="Anticodon-bd_dom_sf"/>
</dbReference>
<feature type="domain" description="Aminoacyl-transfer RNA synthetases class-II family profile" evidence="7">
    <location>
        <begin position="133"/>
        <end position="478"/>
    </location>
</feature>
<dbReference type="OrthoDB" id="1906957at2759"/>
<comment type="catalytic activity">
    <reaction evidence="6">
        <text>tRNA(His) + L-histidine + ATP = L-histidyl-tRNA(His) + AMP + diphosphate + H(+)</text>
        <dbReference type="Rhea" id="RHEA:17313"/>
        <dbReference type="Rhea" id="RHEA-COMP:9665"/>
        <dbReference type="Rhea" id="RHEA-COMP:9689"/>
        <dbReference type="ChEBI" id="CHEBI:15378"/>
        <dbReference type="ChEBI" id="CHEBI:30616"/>
        <dbReference type="ChEBI" id="CHEBI:33019"/>
        <dbReference type="ChEBI" id="CHEBI:57595"/>
        <dbReference type="ChEBI" id="CHEBI:78442"/>
        <dbReference type="ChEBI" id="CHEBI:78527"/>
        <dbReference type="ChEBI" id="CHEBI:456215"/>
        <dbReference type="EC" id="6.1.1.21"/>
    </reaction>
</comment>
<dbReference type="GO" id="GO:0004821">
    <property type="term" value="F:histidine-tRNA ligase activity"/>
    <property type="evidence" value="ECO:0007669"/>
    <property type="project" value="UniProtKB-EC"/>
</dbReference>
<dbReference type="NCBIfam" id="TIGR00442">
    <property type="entry name" value="hisS"/>
    <property type="match status" value="1"/>
</dbReference>
<dbReference type="GO" id="GO:0005829">
    <property type="term" value="C:cytosol"/>
    <property type="evidence" value="ECO:0007669"/>
    <property type="project" value="TreeGrafter"/>
</dbReference>
<dbReference type="SUPFAM" id="SSF55681">
    <property type="entry name" value="Class II aaRS and biotin synthetases"/>
    <property type="match status" value="1"/>
</dbReference>
<evidence type="ECO:0000256" key="1">
    <source>
        <dbReference type="ARBA" id="ARBA00008226"/>
    </source>
</evidence>
<dbReference type="EC" id="6.1.1.21" evidence="2"/>
<dbReference type="Pfam" id="PF03129">
    <property type="entry name" value="HGTP_anticodon"/>
    <property type="match status" value="1"/>
</dbReference>
<dbReference type="GO" id="GO:0032543">
    <property type="term" value="P:mitochondrial translation"/>
    <property type="evidence" value="ECO:0007669"/>
    <property type="project" value="TreeGrafter"/>
</dbReference>